<feature type="domain" description="LcnD-like long helical bundle" evidence="8">
    <location>
        <begin position="60"/>
        <end position="271"/>
    </location>
</feature>
<dbReference type="Pfam" id="PF25935">
    <property type="entry name" value="BSH_LcnD"/>
    <property type="match status" value="1"/>
</dbReference>
<reference evidence="11 12" key="1">
    <citation type="journal article" date="2015" name="Genome Announc.">
        <title>Expanding the biotechnology potential of lactobacilli through comparative genomics of 213 strains and associated genera.</title>
        <authorList>
            <person name="Sun Z."/>
            <person name="Harris H.M."/>
            <person name="McCann A."/>
            <person name="Guo C."/>
            <person name="Argimon S."/>
            <person name="Zhang W."/>
            <person name="Yang X."/>
            <person name="Jeffery I.B."/>
            <person name="Cooney J.C."/>
            <person name="Kagawa T.F."/>
            <person name="Liu W."/>
            <person name="Song Y."/>
            <person name="Salvetti E."/>
            <person name="Wrobel A."/>
            <person name="Rasinkangas P."/>
            <person name="Parkhill J."/>
            <person name="Rea M.C."/>
            <person name="O'Sullivan O."/>
            <person name="Ritari J."/>
            <person name="Douillard F.P."/>
            <person name="Paul Ross R."/>
            <person name="Yang R."/>
            <person name="Briner A.E."/>
            <person name="Felis G.E."/>
            <person name="de Vos W.M."/>
            <person name="Barrangou R."/>
            <person name="Klaenhammer T.R."/>
            <person name="Caufield P.W."/>
            <person name="Cui Y."/>
            <person name="Zhang H."/>
            <person name="O'Toole P.W."/>
        </authorList>
    </citation>
    <scope>NUCLEOTIDE SEQUENCE [LARGE SCALE GENOMIC DNA]</scope>
    <source>
        <strain evidence="11 12">DSM 24716</strain>
    </source>
</reference>
<evidence type="ECO:0000313" key="12">
    <source>
        <dbReference type="Proteomes" id="UP000051006"/>
    </source>
</evidence>
<sequence>MKREVTIESFGTLGSKNNIPIVQSSSNSAIKNNYLREGKYVKKDDTLVTYTNTNNQIKLDSLKEHKNNLDNQISGLVTFQKGVEANQDTFSEDDAFGYRNLLKSYLNQRNIYSIENQMLNDKSAFSDDKIKQLSNLYGDTIKQKTDSLQAYQNIFNAIKNGKTYSSSATYGYIYDGYVSELKNSDDSNSKAAVKEGYLKDIQQQIDSTNDEIKSSEGQKDSLKDFNDTKYNIDSNNKKLESLQNDQLKSISTELIKDNSDSKDLDTNIKEYKELSKESYVKAKVSGMIHMNNDALKGAKYVGSGSEMAEIYPNLKKNDTIKLQSYVSSRDISSIKKGQHLRLEITRNVPRPIIIDGKISVAPVPVDKGTYYVITAESKYNSNISLQIHYGMSGKTNIITGKETFFKYYKDKLLDKN</sequence>
<dbReference type="Proteomes" id="UP000051006">
    <property type="component" value="Unassembled WGS sequence"/>
</dbReference>
<evidence type="ECO:0000313" key="11">
    <source>
        <dbReference type="EMBL" id="KRN99412.1"/>
    </source>
</evidence>
<evidence type="ECO:0000256" key="4">
    <source>
        <dbReference type="ARBA" id="ARBA00022692"/>
    </source>
</evidence>
<comment type="subcellular location">
    <subcellularLocation>
        <location evidence="1">Cell envelope</location>
    </subcellularLocation>
    <subcellularLocation>
        <location evidence="2">Membrane</location>
    </subcellularLocation>
</comment>
<keyword evidence="12" id="KW-1185">Reference proteome</keyword>
<organism evidence="11 12">
    <name type="scientific">Companilactobacillus kimchiensis</name>
    <dbReference type="NCBI Taxonomy" id="993692"/>
    <lineage>
        <taxon>Bacteria</taxon>
        <taxon>Bacillati</taxon>
        <taxon>Bacillota</taxon>
        <taxon>Bacilli</taxon>
        <taxon>Lactobacillales</taxon>
        <taxon>Lactobacillaceae</taxon>
        <taxon>Companilactobacillus</taxon>
    </lineage>
</organism>
<evidence type="ECO:0000259" key="9">
    <source>
        <dbReference type="Pfam" id="PF25935"/>
    </source>
</evidence>
<dbReference type="Pfam" id="PF25940">
    <property type="entry name" value="LcnD_C"/>
    <property type="match status" value="1"/>
</dbReference>
<dbReference type="GO" id="GO:0030313">
    <property type="term" value="C:cell envelope"/>
    <property type="evidence" value="ECO:0007669"/>
    <property type="project" value="UniProtKB-SubCell"/>
</dbReference>
<keyword evidence="4" id="KW-0812">Transmembrane</keyword>
<keyword evidence="5" id="KW-1133">Transmembrane helix</keyword>
<dbReference type="EMBL" id="JQCF01000009">
    <property type="protein sequence ID" value="KRN99412.1"/>
    <property type="molecule type" value="Genomic_DNA"/>
</dbReference>
<dbReference type="InterPro" id="IPR058786">
    <property type="entry name" value="BSH_LcnD"/>
</dbReference>
<dbReference type="InterPro" id="IPR058795">
    <property type="entry name" value="LcnD_C"/>
</dbReference>
<evidence type="ECO:0000256" key="2">
    <source>
        <dbReference type="ARBA" id="ARBA00004370"/>
    </source>
</evidence>
<evidence type="ECO:0000256" key="5">
    <source>
        <dbReference type="ARBA" id="ARBA00022989"/>
    </source>
</evidence>
<feature type="domain" description="LcnD-like C-terminal" evidence="10">
    <location>
        <begin position="317"/>
        <end position="401"/>
    </location>
</feature>
<evidence type="ECO:0000259" key="8">
    <source>
        <dbReference type="Pfam" id="PF25887"/>
    </source>
</evidence>
<dbReference type="Pfam" id="PF25887">
    <property type="entry name" value="HB_LcnD"/>
    <property type="match status" value="1"/>
</dbReference>
<dbReference type="NCBIfam" id="TIGR01000">
    <property type="entry name" value="bacteriocin_acc"/>
    <property type="match status" value="1"/>
</dbReference>
<dbReference type="InterPro" id="IPR050465">
    <property type="entry name" value="UPF0194_transport"/>
</dbReference>
<evidence type="ECO:0000256" key="3">
    <source>
        <dbReference type="ARBA" id="ARBA00022448"/>
    </source>
</evidence>
<comment type="caution">
    <text evidence="11">The sequence shown here is derived from an EMBL/GenBank/DDBJ whole genome shotgun (WGS) entry which is preliminary data.</text>
</comment>
<dbReference type="AlphaFoldDB" id="A0A0R2LM84"/>
<dbReference type="STRING" id="993692.IV57_GL002540"/>
<dbReference type="PANTHER" id="PTHR32347">
    <property type="entry name" value="EFFLUX SYSTEM COMPONENT YKNX-RELATED"/>
    <property type="match status" value="1"/>
</dbReference>
<keyword evidence="6" id="KW-0175">Coiled coil</keyword>
<feature type="domain" description="LcnD-like barrel-sandwich hybrid" evidence="9">
    <location>
        <begin position="20"/>
        <end position="312"/>
    </location>
</feature>
<evidence type="ECO:0000256" key="1">
    <source>
        <dbReference type="ARBA" id="ARBA00004196"/>
    </source>
</evidence>
<keyword evidence="3" id="KW-0813">Transport</keyword>
<evidence type="ECO:0000259" key="10">
    <source>
        <dbReference type="Pfam" id="PF25940"/>
    </source>
</evidence>
<dbReference type="PATRIC" id="fig|993692.3.peg.2590"/>
<keyword evidence="7" id="KW-0472">Membrane</keyword>
<name>A0A0R2LM84_9LACO</name>
<gene>
    <name evidence="11" type="ORF">IV57_GL002540</name>
</gene>
<accession>A0A0R2LM84</accession>
<protein>
    <submittedName>
        <fullName evidence="11">Accessory transporter protein</fullName>
    </submittedName>
</protein>
<dbReference type="InterPro" id="IPR058794">
    <property type="entry name" value="HB_LcnD"/>
</dbReference>
<evidence type="ECO:0000256" key="7">
    <source>
        <dbReference type="ARBA" id="ARBA00023136"/>
    </source>
</evidence>
<evidence type="ECO:0000256" key="6">
    <source>
        <dbReference type="ARBA" id="ARBA00023054"/>
    </source>
</evidence>
<proteinExistence type="predicted"/>
<dbReference type="InterPro" id="IPR005696">
    <property type="entry name" value="MesE/LcnD"/>
</dbReference>